<comment type="function">
    <text evidence="14">Catalyzes the dephosphorylation of undecaprenyl diphosphate (UPP). Confers resistance to bacitracin.</text>
</comment>
<dbReference type="RefSeq" id="WP_235017231.1">
    <property type="nucleotide sequence ID" value="NZ_FWZX01000044.1"/>
</dbReference>
<evidence type="ECO:0000256" key="11">
    <source>
        <dbReference type="ARBA" id="ARBA00032707"/>
    </source>
</evidence>
<dbReference type="EC" id="3.6.1.27" evidence="3 14"/>
<evidence type="ECO:0000256" key="3">
    <source>
        <dbReference type="ARBA" id="ARBA00012374"/>
    </source>
</evidence>
<keyword evidence="14" id="KW-0961">Cell wall biogenesis/degradation</keyword>
<evidence type="ECO:0000256" key="10">
    <source>
        <dbReference type="ARBA" id="ARBA00023251"/>
    </source>
</evidence>
<protein>
    <recommendedName>
        <fullName evidence="4 14">Undecaprenyl-diphosphatase</fullName>
        <ecNumber evidence="3 14">3.6.1.27</ecNumber>
    </recommendedName>
    <alternativeName>
        <fullName evidence="12 14">Bacitracin resistance protein</fullName>
    </alternativeName>
    <alternativeName>
        <fullName evidence="11 14">Undecaprenyl pyrophosphate phosphatase</fullName>
    </alternativeName>
</protein>
<comment type="subcellular location">
    <subcellularLocation>
        <location evidence="1 14">Cell membrane</location>
        <topology evidence="1 14">Multi-pass membrane protein</topology>
    </subcellularLocation>
</comment>
<dbReference type="GO" id="GO:0008360">
    <property type="term" value="P:regulation of cell shape"/>
    <property type="evidence" value="ECO:0007669"/>
    <property type="project" value="UniProtKB-KW"/>
</dbReference>
<comment type="similarity">
    <text evidence="2 14">Belongs to the UppP family.</text>
</comment>
<keyword evidence="8 14" id="KW-1133">Transmembrane helix</keyword>
<evidence type="ECO:0000256" key="1">
    <source>
        <dbReference type="ARBA" id="ARBA00004651"/>
    </source>
</evidence>
<dbReference type="EMBL" id="FWZX01000044">
    <property type="protein sequence ID" value="SMF81644.1"/>
    <property type="molecule type" value="Genomic_DNA"/>
</dbReference>
<dbReference type="PANTHER" id="PTHR30622">
    <property type="entry name" value="UNDECAPRENYL-DIPHOSPHATASE"/>
    <property type="match status" value="1"/>
</dbReference>
<feature type="transmembrane region" description="Helical" evidence="14">
    <location>
        <begin position="254"/>
        <end position="277"/>
    </location>
</feature>
<evidence type="ECO:0000256" key="13">
    <source>
        <dbReference type="ARBA" id="ARBA00047594"/>
    </source>
</evidence>
<accession>A0A1Y6CPF8</accession>
<evidence type="ECO:0000256" key="9">
    <source>
        <dbReference type="ARBA" id="ARBA00023136"/>
    </source>
</evidence>
<evidence type="ECO:0000313" key="16">
    <source>
        <dbReference type="Proteomes" id="UP000192917"/>
    </source>
</evidence>
<dbReference type="Proteomes" id="UP000192917">
    <property type="component" value="Unassembled WGS sequence"/>
</dbReference>
<dbReference type="InterPro" id="IPR003824">
    <property type="entry name" value="UppP"/>
</dbReference>
<dbReference type="HAMAP" id="MF_01006">
    <property type="entry name" value="Undec_diphosphatase"/>
    <property type="match status" value="1"/>
</dbReference>
<feature type="transmembrane region" description="Helical" evidence="14">
    <location>
        <begin position="197"/>
        <end position="216"/>
    </location>
</feature>
<evidence type="ECO:0000256" key="7">
    <source>
        <dbReference type="ARBA" id="ARBA00022801"/>
    </source>
</evidence>
<dbReference type="STRING" id="560819.SAMN05428998_14424"/>
<keyword evidence="16" id="KW-1185">Reference proteome</keyword>
<evidence type="ECO:0000256" key="4">
    <source>
        <dbReference type="ARBA" id="ARBA00021581"/>
    </source>
</evidence>
<feature type="transmembrane region" description="Helical" evidence="14">
    <location>
        <begin position="228"/>
        <end position="248"/>
    </location>
</feature>
<sequence length="280" mass="29320">MMAEEATGNPLFHLVVLAIVQGITEFLPISSSAHLILVPALTGWDDQGLAIDVAMHIGTLFAVMLYFRRDTARLVTGGIDALRGRMTDDARLSLQVVAATVPVVIAGLLLKDHIASDWRSPALITATTLVFGIVLWLADRRAAKARGTIAHLSWRDAMIIGLAQALALVPGVSRSGITMTAALFLGQQRPEAARFSLLLSIPTTAAAGVLGGADLVQSGSAAMQTDALVAGVLAFFSALAAIAGLMAWLRRATFLPFVLYRLILAGLLGTLLATGMLGSA</sequence>
<feature type="transmembrane region" description="Helical" evidence="14">
    <location>
        <begin position="122"/>
        <end position="138"/>
    </location>
</feature>
<keyword evidence="7 14" id="KW-0378">Hydrolase</keyword>
<gene>
    <name evidence="14" type="primary">uppP</name>
    <name evidence="15" type="ORF">SAMN05428998_14424</name>
</gene>
<evidence type="ECO:0000256" key="14">
    <source>
        <dbReference type="HAMAP-Rule" id="MF_01006"/>
    </source>
</evidence>
<dbReference type="NCBIfam" id="NF001393">
    <property type="entry name" value="PRK00281.2-4"/>
    <property type="match status" value="1"/>
</dbReference>
<feature type="transmembrane region" description="Helical" evidence="14">
    <location>
        <begin position="92"/>
        <end position="110"/>
    </location>
</feature>
<keyword evidence="5 14" id="KW-1003">Cell membrane</keyword>
<evidence type="ECO:0000313" key="15">
    <source>
        <dbReference type="EMBL" id="SMF81644.1"/>
    </source>
</evidence>
<keyword evidence="10 14" id="KW-0046">Antibiotic resistance</keyword>
<proteinExistence type="inferred from homology"/>
<dbReference type="GO" id="GO:0009252">
    <property type="term" value="P:peptidoglycan biosynthetic process"/>
    <property type="evidence" value="ECO:0007669"/>
    <property type="project" value="UniProtKB-KW"/>
</dbReference>
<dbReference type="PANTHER" id="PTHR30622:SF4">
    <property type="entry name" value="UNDECAPRENYL-DIPHOSPHATASE"/>
    <property type="match status" value="1"/>
</dbReference>
<dbReference type="Pfam" id="PF02673">
    <property type="entry name" value="BacA"/>
    <property type="match status" value="1"/>
</dbReference>
<evidence type="ECO:0000256" key="6">
    <source>
        <dbReference type="ARBA" id="ARBA00022692"/>
    </source>
</evidence>
<keyword evidence="14" id="KW-0573">Peptidoglycan synthesis</keyword>
<dbReference type="GO" id="GO:0005886">
    <property type="term" value="C:plasma membrane"/>
    <property type="evidence" value="ECO:0007669"/>
    <property type="project" value="UniProtKB-SubCell"/>
</dbReference>
<comment type="catalytic activity">
    <reaction evidence="13 14">
        <text>di-trans,octa-cis-undecaprenyl diphosphate + H2O = di-trans,octa-cis-undecaprenyl phosphate + phosphate + H(+)</text>
        <dbReference type="Rhea" id="RHEA:28094"/>
        <dbReference type="ChEBI" id="CHEBI:15377"/>
        <dbReference type="ChEBI" id="CHEBI:15378"/>
        <dbReference type="ChEBI" id="CHEBI:43474"/>
        <dbReference type="ChEBI" id="CHEBI:58405"/>
        <dbReference type="ChEBI" id="CHEBI:60392"/>
        <dbReference type="EC" id="3.6.1.27"/>
    </reaction>
</comment>
<keyword evidence="14" id="KW-0133">Cell shape</keyword>
<keyword evidence="9 14" id="KW-0472">Membrane</keyword>
<dbReference type="GO" id="GO:0071555">
    <property type="term" value="P:cell wall organization"/>
    <property type="evidence" value="ECO:0007669"/>
    <property type="project" value="UniProtKB-KW"/>
</dbReference>
<dbReference type="AlphaFoldDB" id="A0A1Y6CPF8"/>
<evidence type="ECO:0000256" key="8">
    <source>
        <dbReference type="ARBA" id="ARBA00022989"/>
    </source>
</evidence>
<evidence type="ECO:0000256" key="12">
    <source>
        <dbReference type="ARBA" id="ARBA00032932"/>
    </source>
</evidence>
<dbReference type="GO" id="GO:0050380">
    <property type="term" value="F:undecaprenyl-diphosphatase activity"/>
    <property type="evidence" value="ECO:0007669"/>
    <property type="project" value="UniProtKB-UniRule"/>
</dbReference>
<name>A0A1Y6CPF8_9PROT</name>
<keyword evidence="6 14" id="KW-0812">Transmembrane</keyword>
<comment type="miscellaneous">
    <text evidence="14">Bacitracin is thought to be involved in the inhibition of peptidoglycan synthesis by sequestering undecaprenyl diphosphate, thereby reducing the pool of lipid carrier available.</text>
</comment>
<evidence type="ECO:0000256" key="2">
    <source>
        <dbReference type="ARBA" id="ARBA00010621"/>
    </source>
</evidence>
<organism evidence="15 16">
    <name type="scientific">Tistlia consotensis USBA 355</name>
    <dbReference type="NCBI Taxonomy" id="560819"/>
    <lineage>
        <taxon>Bacteria</taxon>
        <taxon>Pseudomonadati</taxon>
        <taxon>Pseudomonadota</taxon>
        <taxon>Alphaproteobacteria</taxon>
        <taxon>Rhodospirillales</taxon>
        <taxon>Rhodovibrionaceae</taxon>
        <taxon>Tistlia</taxon>
    </lineage>
</organism>
<feature type="transmembrane region" description="Helical" evidence="14">
    <location>
        <begin position="12"/>
        <end position="37"/>
    </location>
</feature>
<dbReference type="GO" id="GO:0046677">
    <property type="term" value="P:response to antibiotic"/>
    <property type="evidence" value="ECO:0007669"/>
    <property type="project" value="UniProtKB-UniRule"/>
</dbReference>
<evidence type="ECO:0000256" key="5">
    <source>
        <dbReference type="ARBA" id="ARBA00022475"/>
    </source>
</evidence>
<reference evidence="15 16" key="1">
    <citation type="submission" date="2017-04" db="EMBL/GenBank/DDBJ databases">
        <authorList>
            <person name="Afonso C.L."/>
            <person name="Miller P.J."/>
            <person name="Scott M.A."/>
            <person name="Spackman E."/>
            <person name="Goraichik I."/>
            <person name="Dimitrov K.M."/>
            <person name="Suarez D.L."/>
            <person name="Swayne D.E."/>
        </authorList>
    </citation>
    <scope>NUCLEOTIDE SEQUENCE [LARGE SCALE GENOMIC DNA]</scope>
    <source>
        <strain evidence="15 16">USBA 355</strain>
    </source>
</reference>
<feature type="transmembrane region" description="Helical" evidence="14">
    <location>
        <begin position="49"/>
        <end position="67"/>
    </location>
</feature>